<dbReference type="Proteomes" id="UP001246858">
    <property type="component" value="Unassembled WGS sequence"/>
</dbReference>
<keyword evidence="2" id="KW-1185">Reference proteome</keyword>
<organism evidence="1 2">
    <name type="scientific">Pedobacter africanus</name>
    <dbReference type="NCBI Taxonomy" id="151894"/>
    <lineage>
        <taxon>Bacteria</taxon>
        <taxon>Pseudomonadati</taxon>
        <taxon>Bacteroidota</taxon>
        <taxon>Sphingobacteriia</taxon>
        <taxon>Sphingobacteriales</taxon>
        <taxon>Sphingobacteriaceae</taxon>
        <taxon>Pedobacter</taxon>
    </lineage>
</organism>
<reference evidence="1" key="1">
    <citation type="submission" date="2023-07" db="EMBL/GenBank/DDBJ databases">
        <title>Sorghum-associated microbial communities from plants grown in Nebraska, USA.</title>
        <authorList>
            <person name="Schachtman D."/>
        </authorList>
    </citation>
    <scope>NUCLEOTIDE SEQUENCE</scope>
    <source>
        <strain evidence="1">2697</strain>
    </source>
</reference>
<evidence type="ECO:0000313" key="2">
    <source>
        <dbReference type="Proteomes" id="UP001246858"/>
    </source>
</evidence>
<accession>A0ACC6L1L9</accession>
<protein>
    <submittedName>
        <fullName evidence="1">Ferric-dicitrate binding protein FerR (Iron transport regulator)</fullName>
    </submittedName>
</protein>
<sequence length="383" mass="42422">MRQDYEKVIKLIGNYNAGTIDDPGKKELEQWLGSDPENQLLFNHLTSEEGLRAELKVMHHFNAAAAFSGFESRYIRPVQRLWLKIAAAAVVLMIVGLGGYFYYDAGNSGVEKALLRAQAISPGKNAATLTLANGKKIVLDEAGSGALAEEAGVVITKRKEGQLIYEIKDRSRHAVTKNNSLSTARGETYRLRLPDGTLVWINAATTLSYPASFAGMKTRTVKLNGEAYFEVSKDKSHPFIVETAKQQVRVLGTHFNINSYADEGQTLTTLLEGAVEINDQTVLKPGEQARLADNGNLSVAQANVEEAMGWKNGFFLFDKDDLPTVMRQISRWYDVNVKYEGAVPKASFDGKVYRNLNLSKALEVLKYANVRFRLEGKTIIILP</sequence>
<evidence type="ECO:0000313" key="1">
    <source>
        <dbReference type="EMBL" id="MDR6785221.1"/>
    </source>
</evidence>
<name>A0ACC6L1L9_9SPHI</name>
<dbReference type="EMBL" id="JAVDTF010000003">
    <property type="protein sequence ID" value="MDR6785221.1"/>
    <property type="molecule type" value="Genomic_DNA"/>
</dbReference>
<gene>
    <name evidence="1" type="ORF">J2X78_003795</name>
</gene>
<proteinExistence type="predicted"/>
<comment type="caution">
    <text evidence="1">The sequence shown here is derived from an EMBL/GenBank/DDBJ whole genome shotgun (WGS) entry which is preliminary data.</text>
</comment>